<evidence type="ECO:0000256" key="8">
    <source>
        <dbReference type="ARBA" id="ARBA00023242"/>
    </source>
</evidence>
<keyword evidence="8" id="KW-0539">Nucleus</keyword>
<keyword evidence="6" id="KW-0805">Transcription regulation</keyword>
<comment type="caution">
    <text evidence="12">The sequence shown here is derived from an EMBL/GenBank/DDBJ whole genome shotgun (WGS) entry which is preliminary data.</text>
</comment>
<dbReference type="Proteomes" id="UP001378960">
    <property type="component" value="Unassembled WGS sequence"/>
</dbReference>
<dbReference type="Pfam" id="PF00096">
    <property type="entry name" value="zf-C2H2"/>
    <property type="match status" value="4"/>
</dbReference>
<dbReference type="Gene3D" id="3.30.160.60">
    <property type="entry name" value="Classic Zinc Finger"/>
    <property type="match status" value="6"/>
</dbReference>
<feature type="domain" description="C2H2-type" evidence="11">
    <location>
        <begin position="118"/>
        <end position="147"/>
    </location>
</feature>
<gene>
    <name evidence="12" type="ORF">DAPK24_054550</name>
</gene>
<keyword evidence="7" id="KW-0804">Transcription</keyword>
<feature type="domain" description="C2H2-type" evidence="11">
    <location>
        <begin position="295"/>
        <end position="322"/>
    </location>
</feature>
<dbReference type="GO" id="GO:0006357">
    <property type="term" value="P:regulation of transcription by RNA polymerase II"/>
    <property type="evidence" value="ECO:0007669"/>
    <property type="project" value="TreeGrafter"/>
</dbReference>
<dbReference type="InterPro" id="IPR051061">
    <property type="entry name" value="Zinc_finger_trans_reg"/>
</dbReference>
<comment type="subcellular location">
    <subcellularLocation>
        <location evidence="1">Nucleus</location>
    </subcellularLocation>
</comment>
<keyword evidence="4 9" id="KW-0863">Zinc-finger</keyword>
<dbReference type="PROSITE" id="PS00028">
    <property type="entry name" value="ZINC_FINGER_C2H2_1"/>
    <property type="match status" value="8"/>
</dbReference>
<accession>A0AAV5RCE6</accession>
<feature type="compositionally biased region" description="Low complexity" evidence="10">
    <location>
        <begin position="76"/>
        <end position="112"/>
    </location>
</feature>
<evidence type="ECO:0000256" key="6">
    <source>
        <dbReference type="ARBA" id="ARBA00023015"/>
    </source>
</evidence>
<dbReference type="InterPro" id="IPR036236">
    <property type="entry name" value="Znf_C2H2_sf"/>
</dbReference>
<keyword evidence="13" id="KW-1185">Reference proteome</keyword>
<dbReference type="SUPFAM" id="SSF57667">
    <property type="entry name" value="beta-beta-alpha zinc fingers"/>
    <property type="match status" value="4"/>
</dbReference>
<dbReference type="PANTHER" id="PTHR46179">
    <property type="entry name" value="ZINC FINGER PROTEIN"/>
    <property type="match status" value="1"/>
</dbReference>
<keyword evidence="5" id="KW-0862">Zinc</keyword>
<feature type="domain" description="C2H2-type" evidence="11">
    <location>
        <begin position="180"/>
        <end position="202"/>
    </location>
</feature>
<evidence type="ECO:0000256" key="4">
    <source>
        <dbReference type="ARBA" id="ARBA00022771"/>
    </source>
</evidence>
<evidence type="ECO:0000256" key="7">
    <source>
        <dbReference type="ARBA" id="ARBA00023163"/>
    </source>
</evidence>
<dbReference type="SMART" id="SM00355">
    <property type="entry name" value="ZnF_C2H2"/>
    <property type="match status" value="9"/>
</dbReference>
<evidence type="ECO:0000256" key="10">
    <source>
        <dbReference type="SAM" id="MobiDB-lite"/>
    </source>
</evidence>
<dbReference type="FunFam" id="3.30.160.60:FF:000032">
    <property type="entry name" value="Krueppel-like factor 4"/>
    <property type="match status" value="1"/>
</dbReference>
<keyword evidence="3" id="KW-0677">Repeat</keyword>
<sequence>MDISYLLESSKSRKRGRGSVSSSEMTKSPVIEIHDKDEEISAISNSNQPIDLAKPIEETGNREKIIPSTPPRSRSHSASSSSFSQQISPRVGRRYSNTSASSRSTSNSRASSPRPKKYLCEFPGCEKAYSRPSLLEQHLQTHYNYRPFKCDFPDCEETFARKDHLGRHKLKHLSEEEKPFHCSFCGKGVNSSQHLKRHEKTHLKSFECPYDDCNEAFHKHQSLKAHIRNFHEQITNCHICKLCDKKFDRPGRLANHMEKYHSETPKLMCDFPDCYKTFRVWSALQLHIKNDHPRLECEICGKKCLGQSGLTNHMKIHNDETVLKLWGCIECGEKFQKKDDAVKHYAEKHPLITLPEELQYVIKEENDEKGEKEKEDLVPLDENGEKKTVEYYMRKKEAERKEKKRLREEMEQQQQQEEKAEVKQPGTSGPIKVVAKSKKQMAVESFLSECGIVVSKPTTSEFKKQQLDRVPSSPDVLDMLIDNIEQRLACPYVSCHRLFRKQYDLDRHLQWHTKQDEIMDKRVDVIISELDSKSSSSLLSNNTPTKNNE</sequence>
<evidence type="ECO:0000313" key="13">
    <source>
        <dbReference type="Proteomes" id="UP001378960"/>
    </source>
</evidence>
<feature type="region of interest" description="Disordered" evidence="10">
    <location>
        <begin position="1"/>
        <end position="115"/>
    </location>
</feature>
<keyword evidence="2" id="KW-0479">Metal-binding</keyword>
<name>A0AAV5RCE6_PICKL</name>
<feature type="region of interest" description="Disordered" evidence="10">
    <location>
        <begin position="400"/>
        <end position="429"/>
    </location>
</feature>
<feature type="domain" description="C2H2-type" evidence="11">
    <location>
        <begin position="206"/>
        <end position="231"/>
    </location>
</feature>
<evidence type="ECO:0000256" key="2">
    <source>
        <dbReference type="ARBA" id="ARBA00022723"/>
    </source>
</evidence>
<feature type="domain" description="C2H2-type" evidence="11">
    <location>
        <begin position="488"/>
        <end position="517"/>
    </location>
</feature>
<evidence type="ECO:0000313" key="12">
    <source>
        <dbReference type="EMBL" id="GMM48857.1"/>
    </source>
</evidence>
<dbReference type="GO" id="GO:0005634">
    <property type="term" value="C:nucleus"/>
    <property type="evidence" value="ECO:0007669"/>
    <property type="project" value="UniProtKB-SubCell"/>
</dbReference>
<protein>
    <submittedName>
        <fullName evidence="12">Pzf1 protein</fullName>
    </submittedName>
</protein>
<dbReference type="EMBL" id="BTGB01000009">
    <property type="protein sequence ID" value="GMM48857.1"/>
    <property type="molecule type" value="Genomic_DNA"/>
</dbReference>
<dbReference type="GO" id="GO:0008270">
    <property type="term" value="F:zinc ion binding"/>
    <property type="evidence" value="ECO:0007669"/>
    <property type="project" value="UniProtKB-KW"/>
</dbReference>
<dbReference type="PANTHER" id="PTHR46179:SF13">
    <property type="entry name" value="C2H2-TYPE DOMAIN-CONTAINING PROTEIN"/>
    <property type="match status" value="1"/>
</dbReference>
<dbReference type="PROSITE" id="PS50157">
    <property type="entry name" value="ZINC_FINGER_C2H2_2"/>
    <property type="match status" value="7"/>
</dbReference>
<evidence type="ECO:0000256" key="5">
    <source>
        <dbReference type="ARBA" id="ARBA00022833"/>
    </source>
</evidence>
<proteinExistence type="predicted"/>
<reference evidence="12 13" key="1">
    <citation type="journal article" date="2023" name="Elife">
        <title>Identification of key yeast species and microbe-microbe interactions impacting larval growth of Drosophila in the wild.</title>
        <authorList>
            <person name="Mure A."/>
            <person name="Sugiura Y."/>
            <person name="Maeda R."/>
            <person name="Honda K."/>
            <person name="Sakurai N."/>
            <person name="Takahashi Y."/>
            <person name="Watada M."/>
            <person name="Katoh T."/>
            <person name="Gotoh A."/>
            <person name="Gotoh Y."/>
            <person name="Taniguchi I."/>
            <person name="Nakamura K."/>
            <person name="Hayashi T."/>
            <person name="Katayama T."/>
            <person name="Uemura T."/>
            <person name="Hattori Y."/>
        </authorList>
    </citation>
    <scope>NUCLEOTIDE SEQUENCE [LARGE SCALE GENOMIC DNA]</scope>
    <source>
        <strain evidence="12 13">PK-24</strain>
    </source>
</reference>
<evidence type="ECO:0000256" key="9">
    <source>
        <dbReference type="PROSITE-ProRule" id="PRU00042"/>
    </source>
</evidence>
<dbReference type="InterPro" id="IPR013087">
    <property type="entry name" value="Znf_C2H2_type"/>
</dbReference>
<feature type="domain" description="C2H2-type" evidence="11">
    <location>
        <begin position="238"/>
        <end position="265"/>
    </location>
</feature>
<feature type="domain" description="C2H2-type" evidence="11">
    <location>
        <begin position="148"/>
        <end position="177"/>
    </location>
</feature>
<dbReference type="AlphaFoldDB" id="A0AAV5RCE6"/>
<evidence type="ECO:0000259" key="11">
    <source>
        <dbReference type="PROSITE" id="PS50157"/>
    </source>
</evidence>
<feature type="compositionally biased region" description="Basic and acidic residues" evidence="10">
    <location>
        <begin position="54"/>
        <end position="65"/>
    </location>
</feature>
<evidence type="ECO:0000256" key="3">
    <source>
        <dbReference type="ARBA" id="ARBA00022737"/>
    </source>
</evidence>
<evidence type="ECO:0000256" key="1">
    <source>
        <dbReference type="ARBA" id="ARBA00004123"/>
    </source>
</evidence>
<organism evidence="12 13">
    <name type="scientific">Pichia kluyveri</name>
    <name type="common">Yeast</name>
    <dbReference type="NCBI Taxonomy" id="36015"/>
    <lineage>
        <taxon>Eukaryota</taxon>
        <taxon>Fungi</taxon>
        <taxon>Dikarya</taxon>
        <taxon>Ascomycota</taxon>
        <taxon>Saccharomycotina</taxon>
        <taxon>Pichiomycetes</taxon>
        <taxon>Pichiales</taxon>
        <taxon>Pichiaceae</taxon>
        <taxon>Pichia</taxon>
    </lineage>
</organism>
<feature type="compositionally biased region" description="Basic and acidic residues" evidence="10">
    <location>
        <begin position="400"/>
        <end position="422"/>
    </location>
</feature>